<gene>
    <name evidence="1" type="ORF">EXM65_10005</name>
    <name evidence="2" type="ORF">FC774_13290</name>
    <name evidence="3" type="ORF">FDB51_16220</name>
    <name evidence="4" type="ORF">FDG31_04960</name>
</gene>
<evidence type="ECO:0000313" key="1">
    <source>
        <dbReference type="EMBL" id="NFA42898.1"/>
    </source>
</evidence>
<sequence length="142" mass="15376">MGFKVKVEGAETIDLSIESVETVEFKTDTPDDSNARSTDQGTTLVITGKILTPVGGEAADSTIKLAQWSLVPAEKADCYRSVKVDVISASQIVRQMTLPNAFVVDYEEDFGDAEGIGTFKICVKQKKDKTAFVKFEGGFGQE</sequence>
<dbReference type="RefSeq" id="WP_003368913.1">
    <property type="nucleotide sequence ID" value="NZ_CP070936.1"/>
</dbReference>
<evidence type="ECO:0000313" key="5">
    <source>
        <dbReference type="Proteomes" id="UP000472355"/>
    </source>
</evidence>
<dbReference type="EMBL" id="SGKU01000025">
    <property type="protein sequence ID" value="NFA42898.1"/>
    <property type="molecule type" value="Genomic_DNA"/>
</dbReference>
<dbReference type="Proteomes" id="UP000476820">
    <property type="component" value="Unassembled WGS sequence"/>
</dbReference>
<dbReference type="EMBL" id="SWVK01000027">
    <property type="protein sequence ID" value="NFN36620.1"/>
    <property type="molecule type" value="Genomic_DNA"/>
</dbReference>
<proteinExistence type="predicted"/>
<dbReference type="Proteomes" id="UP000486903">
    <property type="component" value="Unassembled WGS sequence"/>
</dbReference>
<organism evidence="2 7">
    <name type="scientific">Clostridium botulinum</name>
    <dbReference type="NCBI Taxonomy" id="1491"/>
    <lineage>
        <taxon>Bacteria</taxon>
        <taxon>Bacillati</taxon>
        <taxon>Bacillota</taxon>
        <taxon>Clostridia</taxon>
        <taxon>Eubacteriales</taxon>
        <taxon>Clostridiaceae</taxon>
        <taxon>Clostridium</taxon>
    </lineage>
</organism>
<dbReference type="EMBL" id="SXFB01000002">
    <property type="protein sequence ID" value="NFV25522.1"/>
    <property type="molecule type" value="Genomic_DNA"/>
</dbReference>
<dbReference type="Proteomes" id="UP000472355">
    <property type="component" value="Unassembled WGS sequence"/>
</dbReference>
<evidence type="ECO:0000313" key="6">
    <source>
        <dbReference type="Proteomes" id="UP000473681"/>
    </source>
</evidence>
<evidence type="ECO:0000313" key="2">
    <source>
        <dbReference type="EMBL" id="NFF88830.1"/>
    </source>
</evidence>
<reference evidence="1 5" key="1">
    <citation type="submission" date="2019-02" db="EMBL/GenBank/DDBJ databases">
        <title>Genome sequencing of Clostridium botulinum clinical isolates.</title>
        <authorList>
            <person name="Brunt J."/>
            <person name="Van Vliet A.H.M."/>
            <person name="Stringer S.C."/>
            <person name="Grant K.A."/>
            <person name="Carter A.C."/>
            <person name="Peck M.W."/>
        </authorList>
    </citation>
    <scope>NUCLEOTIDE SEQUENCE [LARGE SCALE GENOMIC DNA]</scope>
    <source>
        <strain evidence="1 5">H113700579</strain>
    </source>
</reference>
<dbReference type="EMBL" id="SWOV01000040">
    <property type="protein sequence ID" value="NFF88830.1"/>
    <property type="molecule type" value="Genomic_DNA"/>
</dbReference>
<dbReference type="OrthoDB" id="9810984at2"/>
<protein>
    <submittedName>
        <fullName evidence="2">Membrane-associated protease 1</fullName>
    </submittedName>
</protein>
<keyword evidence="2" id="KW-0378">Hydrolase</keyword>
<evidence type="ECO:0000313" key="4">
    <source>
        <dbReference type="EMBL" id="NFV25522.1"/>
    </source>
</evidence>
<name>A0A093W7V9_CLOBO</name>
<dbReference type="GO" id="GO:0008233">
    <property type="term" value="F:peptidase activity"/>
    <property type="evidence" value="ECO:0007669"/>
    <property type="project" value="UniProtKB-KW"/>
</dbReference>
<dbReference type="AlphaFoldDB" id="A0A093W7V9"/>
<reference evidence="6 7" key="2">
    <citation type="submission" date="2019-04" db="EMBL/GenBank/DDBJ databases">
        <title>Genome sequencing of Clostridium botulinum Groups I-IV and Clostridium butyricum.</title>
        <authorList>
            <person name="Brunt J."/>
            <person name="Van Vliet A.H.M."/>
            <person name="Stringer S.C."/>
            <person name="Carter A.T."/>
            <person name="Peck M.W."/>
        </authorList>
    </citation>
    <scope>NUCLEOTIDE SEQUENCE [LARGE SCALE GENOMIC DNA]</scope>
    <source>
        <strain evidence="2 7">1605</strain>
        <strain evidence="4 8">BL81</strain>
        <strain evidence="3 6">CB-K-33E</strain>
    </source>
</reference>
<keyword evidence="2" id="KW-0645">Protease</keyword>
<comment type="caution">
    <text evidence="2">The sequence shown here is derived from an EMBL/GenBank/DDBJ whole genome shotgun (WGS) entry which is preliminary data.</text>
</comment>
<dbReference type="Proteomes" id="UP000473681">
    <property type="component" value="Unassembled WGS sequence"/>
</dbReference>
<accession>A0A093W7V9</accession>
<dbReference type="GO" id="GO:0006508">
    <property type="term" value="P:proteolysis"/>
    <property type="evidence" value="ECO:0007669"/>
    <property type="project" value="UniProtKB-KW"/>
</dbReference>
<evidence type="ECO:0000313" key="3">
    <source>
        <dbReference type="EMBL" id="NFN36620.1"/>
    </source>
</evidence>
<evidence type="ECO:0000313" key="7">
    <source>
        <dbReference type="Proteomes" id="UP000476820"/>
    </source>
</evidence>
<evidence type="ECO:0000313" key="8">
    <source>
        <dbReference type="Proteomes" id="UP000486903"/>
    </source>
</evidence>